<dbReference type="AlphaFoldDB" id="A0A0B5AZ61"/>
<name>A0A0B5AZ61_9BACL</name>
<keyword evidence="1" id="KW-0614">Plasmid</keyword>
<protein>
    <submittedName>
        <fullName evidence="1">Uncharacterized protein</fullName>
    </submittedName>
</protein>
<evidence type="ECO:0000313" key="2">
    <source>
        <dbReference type="Proteomes" id="UP000031449"/>
    </source>
</evidence>
<dbReference type="EMBL" id="CP009417">
    <property type="protein sequence ID" value="AJD93249.1"/>
    <property type="molecule type" value="Genomic_DNA"/>
</dbReference>
<sequence length="224" mass="26053">MGNAQVEAFVETKDELLVALESADNMLSEDADEVVLVEGLQNFLTECLEEDKFVTVEGSFPRILTDEELTYINGQLDSIGQEVVVYECEVCREYSEGTHPFHMLRHIKGESPFAMDEEETLQNRSITYGDLRHEMRKVDTYFQEYVQNHPTSKAKRVLKRYFDFPEIPSNGAMTERELELKIGYIRDHYPLLADIRNTKEFEALTVIFREFRVTIDMMSKKKEG</sequence>
<keyword evidence="2" id="KW-1185">Reference proteome</keyword>
<reference evidence="1 2" key="1">
    <citation type="submission" date="2014-08" db="EMBL/GenBank/DDBJ databases">
        <title>Complete genome of a marine bacteria Jeotgalibacillus malaysiensis.</title>
        <authorList>
            <person name="Yaakop A.S."/>
            <person name="Chan K.-G."/>
            <person name="Goh K.M."/>
        </authorList>
    </citation>
    <scope>NUCLEOTIDE SEQUENCE [LARGE SCALE GENOMIC DNA]</scope>
    <source>
        <strain evidence="1 2">D5</strain>
        <plasmid evidence="2">Plasmid</plasmid>
    </source>
</reference>
<gene>
    <name evidence="1" type="ORF">JMA_39310</name>
</gene>
<accession>A0A0B5AZ61</accession>
<dbReference type="KEGG" id="jeo:JMA_39310"/>
<evidence type="ECO:0000313" key="1">
    <source>
        <dbReference type="EMBL" id="AJD93249.1"/>
    </source>
</evidence>
<dbReference type="HOGENOM" id="CLU_1233686_0_0_9"/>
<dbReference type="BioCyc" id="JESP1508404:G14D9-13215-MONOMER"/>
<geneLocation type="plasmid" evidence="2"/>
<proteinExistence type="predicted"/>
<organism evidence="1 2">
    <name type="scientific">Jeotgalibacillus malaysiensis</name>
    <dbReference type="NCBI Taxonomy" id="1508404"/>
    <lineage>
        <taxon>Bacteria</taxon>
        <taxon>Bacillati</taxon>
        <taxon>Bacillota</taxon>
        <taxon>Bacilli</taxon>
        <taxon>Bacillales</taxon>
        <taxon>Caryophanaceae</taxon>
        <taxon>Jeotgalibacillus</taxon>
    </lineage>
</organism>
<dbReference type="Proteomes" id="UP000031449">
    <property type="component" value="Plasmid unnamed"/>
</dbReference>